<dbReference type="STRING" id="1336337.A0A3N4KAI3"/>
<dbReference type="Proteomes" id="UP000276215">
    <property type="component" value="Unassembled WGS sequence"/>
</dbReference>
<organism evidence="2 3">
    <name type="scientific">Choiromyces venosus 120613-1</name>
    <dbReference type="NCBI Taxonomy" id="1336337"/>
    <lineage>
        <taxon>Eukaryota</taxon>
        <taxon>Fungi</taxon>
        <taxon>Dikarya</taxon>
        <taxon>Ascomycota</taxon>
        <taxon>Pezizomycotina</taxon>
        <taxon>Pezizomycetes</taxon>
        <taxon>Pezizales</taxon>
        <taxon>Tuberaceae</taxon>
        <taxon>Choiromyces</taxon>
    </lineage>
</organism>
<sequence length="109" mass="12348">SNEKLGLRWLKEVFDSGIKEREQGNHHLLLIDGYTSHFNWEFFNFCLNNKILPLCLPTHSTHLLQLLDVGLFGPLQGHSSNGLDVFVQKGHTGLNKGKFLSLVLFFSSP</sequence>
<proteinExistence type="predicted"/>
<feature type="domain" description="DDE-1" evidence="1">
    <location>
        <begin position="3"/>
        <end position="78"/>
    </location>
</feature>
<evidence type="ECO:0000313" key="3">
    <source>
        <dbReference type="Proteomes" id="UP000276215"/>
    </source>
</evidence>
<gene>
    <name evidence="2" type="ORF">L873DRAFT_1672156</name>
</gene>
<dbReference type="Pfam" id="PF03184">
    <property type="entry name" value="DDE_1"/>
    <property type="match status" value="1"/>
</dbReference>
<protein>
    <recommendedName>
        <fullName evidence="1">DDE-1 domain-containing protein</fullName>
    </recommendedName>
</protein>
<keyword evidence="3" id="KW-1185">Reference proteome</keyword>
<dbReference type="OrthoDB" id="5422709at2759"/>
<dbReference type="EMBL" id="ML120365">
    <property type="protein sequence ID" value="RPB02965.1"/>
    <property type="molecule type" value="Genomic_DNA"/>
</dbReference>
<dbReference type="GO" id="GO:0003676">
    <property type="term" value="F:nucleic acid binding"/>
    <property type="evidence" value="ECO:0007669"/>
    <property type="project" value="InterPro"/>
</dbReference>
<dbReference type="InterPro" id="IPR004875">
    <property type="entry name" value="DDE_SF_endonuclease_dom"/>
</dbReference>
<evidence type="ECO:0000313" key="2">
    <source>
        <dbReference type="EMBL" id="RPB02965.1"/>
    </source>
</evidence>
<evidence type="ECO:0000259" key="1">
    <source>
        <dbReference type="Pfam" id="PF03184"/>
    </source>
</evidence>
<name>A0A3N4KAI3_9PEZI</name>
<dbReference type="AlphaFoldDB" id="A0A3N4KAI3"/>
<feature type="non-terminal residue" evidence="2">
    <location>
        <position position="1"/>
    </location>
</feature>
<accession>A0A3N4KAI3</accession>
<reference evidence="2 3" key="1">
    <citation type="journal article" date="2018" name="Nat. Ecol. Evol.">
        <title>Pezizomycetes genomes reveal the molecular basis of ectomycorrhizal truffle lifestyle.</title>
        <authorList>
            <person name="Murat C."/>
            <person name="Payen T."/>
            <person name="Noel B."/>
            <person name="Kuo A."/>
            <person name="Morin E."/>
            <person name="Chen J."/>
            <person name="Kohler A."/>
            <person name="Krizsan K."/>
            <person name="Balestrini R."/>
            <person name="Da Silva C."/>
            <person name="Montanini B."/>
            <person name="Hainaut M."/>
            <person name="Levati E."/>
            <person name="Barry K.W."/>
            <person name="Belfiori B."/>
            <person name="Cichocki N."/>
            <person name="Clum A."/>
            <person name="Dockter R.B."/>
            <person name="Fauchery L."/>
            <person name="Guy J."/>
            <person name="Iotti M."/>
            <person name="Le Tacon F."/>
            <person name="Lindquist E.A."/>
            <person name="Lipzen A."/>
            <person name="Malagnac F."/>
            <person name="Mello A."/>
            <person name="Molinier V."/>
            <person name="Miyauchi S."/>
            <person name="Poulain J."/>
            <person name="Riccioni C."/>
            <person name="Rubini A."/>
            <person name="Sitrit Y."/>
            <person name="Splivallo R."/>
            <person name="Traeger S."/>
            <person name="Wang M."/>
            <person name="Zifcakova L."/>
            <person name="Wipf D."/>
            <person name="Zambonelli A."/>
            <person name="Paolocci F."/>
            <person name="Nowrousian M."/>
            <person name="Ottonello S."/>
            <person name="Baldrian P."/>
            <person name="Spatafora J.W."/>
            <person name="Henrissat B."/>
            <person name="Nagy L.G."/>
            <person name="Aury J.M."/>
            <person name="Wincker P."/>
            <person name="Grigoriev I.V."/>
            <person name="Bonfante P."/>
            <person name="Martin F.M."/>
        </authorList>
    </citation>
    <scope>NUCLEOTIDE SEQUENCE [LARGE SCALE GENOMIC DNA]</scope>
    <source>
        <strain evidence="2 3">120613-1</strain>
    </source>
</reference>